<keyword evidence="1" id="KW-0175">Coiled coil</keyword>
<dbReference type="AlphaFoldDB" id="A0AAD4BEN3"/>
<evidence type="ECO:0000313" key="3">
    <source>
        <dbReference type="EMBL" id="KAF8425379.1"/>
    </source>
</evidence>
<accession>A0AAD4BEN3</accession>
<feature type="compositionally biased region" description="Low complexity" evidence="2">
    <location>
        <begin position="936"/>
        <end position="953"/>
    </location>
</feature>
<feature type="region of interest" description="Disordered" evidence="2">
    <location>
        <begin position="973"/>
        <end position="1028"/>
    </location>
</feature>
<sequence length="1028" mass="115491">MPKKVTKTAAKTKAVEGFALDQGKSLASGVDPKVAENKRKEQELQKALIGYAKWDFLAHPAKFGTWNMRALNTSEVQKILDGFGVVGCNRFSKEHLIPLVVKKEYIKEYTYDQEFPDETDLRPLKLDTKVPISYLVAAASGQHRVAALKRWVQNQTAKLKNLEKEARRVKQAASDEHGDQDVAYYNDTVKPQLDNVKAILNNHGYWGVAIYDVDLASVESLTYLSTNQRIHVYKETPEEGLIQKYREMMSPMNPAKRKPEASFVTKGSVFKQWELLTQDYVTKLLGYLLDLGPHFVHSKSFKLSHFHEDMMSSYGGILAYISIRAIERLRMCFNNVDIDKETVDNLEDALNDDETQESAKKTLHTILMKLRSAKFIPDAVTPSHMQLLNEVFEKHYDLGSATSYQIWNPEFGYGTISSYRQDATAAVRQAISNLEEDTDLTSLDPVVVAAMRSAEYKVRLVLLAKWTGVHMFSDFPLFTRSFYLVLRRNLKMIQRSLLEVSSWLTPYIRLSHLHTKDWLPGSATADMIRALLAHPAYDIDKRPKVVATMVHTIFDCYAIFLHFEGELACTDIPTPPARQNELEALFGGDNAAVGVTKKTNAKGKGKHKGTKKVTPSSVQVEFGSVWSRSSRLPDDITPDIFRGQNTLPFHTFEWSSMLGGSRARSMRNLARIIIYQHAMNQYYRPHMLENPDGVASSIRSIVELRLAPFLDKSFATRPVQSRFSRAGLVIPSKNVVIWADEMTCSSDVAANTYSLDDELKAARFVDIRARQASDLQRVINSMTSSHIISADKFRFKDIRDLPRIEEVVLVALHQFVEVVQINCYRQRHPEVVSEIDSDGFTLPAAERLQVTIREIPTDEQDAVTEKEGFSTGKKKKAAVPRADEARMESEEHDAVSGKEEYATRKQRADAVPPADEVEDDFPAQFDSIALSDHASYSDDAASSNRAANPSSDAQCPPKQWVVDPTSKMIDLAGKGLATQPARDNHNIRNVTQTPAPSAPAEPSEQVPTTTLRRKSARNAKNAPGNFLG</sequence>
<reference evidence="3" key="2">
    <citation type="journal article" date="2020" name="Nat. Commun.">
        <title>Large-scale genome sequencing of mycorrhizal fungi provides insights into the early evolution of symbiotic traits.</title>
        <authorList>
            <person name="Miyauchi S."/>
            <person name="Kiss E."/>
            <person name="Kuo A."/>
            <person name="Drula E."/>
            <person name="Kohler A."/>
            <person name="Sanchez-Garcia M."/>
            <person name="Morin E."/>
            <person name="Andreopoulos B."/>
            <person name="Barry K.W."/>
            <person name="Bonito G."/>
            <person name="Buee M."/>
            <person name="Carver A."/>
            <person name="Chen C."/>
            <person name="Cichocki N."/>
            <person name="Clum A."/>
            <person name="Culley D."/>
            <person name="Crous P.W."/>
            <person name="Fauchery L."/>
            <person name="Girlanda M."/>
            <person name="Hayes R.D."/>
            <person name="Keri Z."/>
            <person name="LaButti K."/>
            <person name="Lipzen A."/>
            <person name="Lombard V."/>
            <person name="Magnuson J."/>
            <person name="Maillard F."/>
            <person name="Murat C."/>
            <person name="Nolan M."/>
            <person name="Ohm R.A."/>
            <person name="Pangilinan J."/>
            <person name="Pereira M.F."/>
            <person name="Perotto S."/>
            <person name="Peter M."/>
            <person name="Pfister S."/>
            <person name="Riley R."/>
            <person name="Sitrit Y."/>
            <person name="Stielow J.B."/>
            <person name="Szollosi G."/>
            <person name="Zifcakova L."/>
            <person name="Stursova M."/>
            <person name="Spatafora J.W."/>
            <person name="Tedersoo L."/>
            <person name="Vaario L.M."/>
            <person name="Yamada A."/>
            <person name="Yan M."/>
            <person name="Wang P."/>
            <person name="Xu J."/>
            <person name="Bruns T."/>
            <person name="Baldrian P."/>
            <person name="Vilgalys R."/>
            <person name="Dunand C."/>
            <person name="Henrissat B."/>
            <person name="Grigoriev I.V."/>
            <person name="Hibbett D."/>
            <person name="Nagy L.G."/>
            <person name="Martin F.M."/>
        </authorList>
    </citation>
    <scope>NUCLEOTIDE SEQUENCE</scope>
    <source>
        <strain evidence="3">BED1</strain>
    </source>
</reference>
<comment type="caution">
    <text evidence="3">The sequence shown here is derived from an EMBL/GenBank/DDBJ whole genome shotgun (WGS) entry which is preliminary data.</text>
</comment>
<reference evidence="3" key="1">
    <citation type="submission" date="2019-10" db="EMBL/GenBank/DDBJ databases">
        <authorList>
            <consortium name="DOE Joint Genome Institute"/>
            <person name="Kuo A."/>
            <person name="Miyauchi S."/>
            <person name="Kiss E."/>
            <person name="Drula E."/>
            <person name="Kohler A."/>
            <person name="Sanchez-Garcia M."/>
            <person name="Andreopoulos B."/>
            <person name="Barry K.W."/>
            <person name="Bonito G."/>
            <person name="Buee M."/>
            <person name="Carver A."/>
            <person name="Chen C."/>
            <person name="Cichocki N."/>
            <person name="Clum A."/>
            <person name="Culley D."/>
            <person name="Crous P.W."/>
            <person name="Fauchery L."/>
            <person name="Girlanda M."/>
            <person name="Hayes R."/>
            <person name="Keri Z."/>
            <person name="LaButti K."/>
            <person name="Lipzen A."/>
            <person name="Lombard V."/>
            <person name="Magnuson J."/>
            <person name="Maillard F."/>
            <person name="Morin E."/>
            <person name="Murat C."/>
            <person name="Nolan M."/>
            <person name="Ohm R."/>
            <person name="Pangilinan J."/>
            <person name="Pereira M."/>
            <person name="Perotto S."/>
            <person name="Peter M."/>
            <person name="Riley R."/>
            <person name="Sitrit Y."/>
            <person name="Stielow B."/>
            <person name="Szollosi G."/>
            <person name="Zifcakova L."/>
            <person name="Stursova M."/>
            <person name="Spatafora J.W."/>
            <person name="Tedersoo L."/>
            <person name="Vaario L.-M."/>
            <person name="Yamada A."/>
            <person name="Yan M."/>
            <person name="Wang P."/>
            <person name="Xu J."/>
            <person name="Bruns T."/>
            <person name="Baldrian P."/>
            <person name="Vilgalys R."/>
            <person name="Henrissat B."/>
            <person name="Grigoriev I.V."/>
            <person name="Hibbett D."/>
            <person name="Nagy L.G."/>
            <person name="Martin F.M."/>
        </authorList>
    </citation>
    <scope>NUCLEOTIDE SEQUENCE</scope>
    <source>
        <strain evidence="3">BED1</strain>
    </source>
</reference>
<feature type="region of interest" description="Disordered" evidence="2">
    <location>
        <begin position="936"/>
        <end position="960"/>
    </location>
</feature>
<evidence type="ECO:0000256" key="1">
    <source>
        <dbReference type="SAM" id="Coils"/>
    </source>
</evidence>
<dbReference type="Proteomes" id="UP001194468">
    <property type="component" value="Unassembled WGS sequence"/>
</dbReference>
<protein>
    <submittedName>
        <fullName evidence="3">Uncharacterized protein</fullName>
    </submittedName>
</protein>
<gene>
    <name evidence="3" type="ORF">L210DRAFT_3509332</name>
</gene>
<feature type="coiled-coil region" evidence="1">
    <location>
        <begin position="145"/>
        <end position="179"/>
    </location>
</feature>
<feature type="compositionally biased region" description="Basic and acidic residues" evidence="2">
    <location>
        <begin position="881"/>
        <end position="908"/>
    </location>
</feature>
<feature type="compositionally biased region" description="Low complexity" evidence="2">
    <location>
        <begin position="994"/>
        <end position="1004"/>
    </location>
</feature>
<proteinExistence type="predicted"/>
<organism evidence="3 4">
    <name type="scientific">Boletus edulis BED1</name>
    <dbReference type="NCBI Taxonomy" id="1328754"/>
    <lineage>
        <taxon>Eukaryota</taxon>
        <taxon>Fungi</taxon>
        <taxon>Dikarya</taxon>
        <taxon>Basidiomycota</taxon>
        <taxon>Agaricomycotina</taxon>
        <taxon>Agaricomycetes</taxon>
        <taxon>Agaricomycetidae</taxon>
        <taxon>Boletales</taxon>
        <taxon>Boletineae</taxon>
        <taxon>Boletaceae</taxon>
        <taxon>Boletoideae</taxon>
        <taxon>Boletus</taxon>
    </lineage>
</organism>
<feature type="region of interest" description="Disordered" evidence="2">
    <location>
        <begin position="858"/>
        <end position="918"/>
    </location>
</feature>
<dbReference type="EMBL" id="WHUW01000096">
    <property type="protein sequence ID" value="KAF8425379.1"/>
    <property type="molecule type" value="Genomic_DNA"/>
</dbReference>
<name>A0AAD4BEN3_BOLED</name>
<evidence type="ECO:0000256" key="2">
    <source>
        <dbReference type="SAM" id="MobiDB-lite"/>
    </source>
</evidence>
<evidence type="ECO:0000313" key="4">
    <source>
        <dbReference type="Proteomes" id="UP001194468"/>
    </source>
</evidence>
<keyword evidence="4" id="KW-1185">Reference proteome</keyword>